<dbReference type="RefSeq" id="XP_041200281.1">
    <property type="nucleotide sequence ID" value="XM_041329909.1"/>
</dbReference>
<dbReference type="Proteomes" id="UP000807769">
    <property type="component" value="Unassembled WGS sequence"/>
</dbReference>
<sequence>MCCILSKSFWQDWPFACPSVFLTPEALHHWHKQFFNHNLQWCIVVVGAQELDFQFLILQVVTGYCHYYGGMIKLKQVTGRVHCDLQYYLVGLIIGAAPH</sequence>
<evidence type="ECO:0000313" key="2">
    <source>
        <dbReference type="Proteomes" id="UP000807769"/>
    </source>
</evidence>
<reference evidence="1" key="1">
    <citation type="journal article" date="2020" name="New Phytol.">
        <title>Comparative genomics reveals dynamic genome evolution in host specialist ectomycorrhizal fungi.</title>
        <authorList>
            <person name="Lofgren L.A."/>
            <person name="Nguyen N.H."/>
            <person name="Vilgalys R."/>
            <person name="Ruytinx J."/>
            <person name="Liao H.L."/>
            <person name="Branco S."/>
            <person name="Kuo A."/>
            <person name="LaButti K."/>
            <person name="Lipzen A."/>
            <person name="Andreopoulos W."/>
            <person name="Pangilinan J."/>
            <person name="Riley R."/>
            <person name="Hundley H."/>
            <person name="Na H."/>
            <person name="Barry K."/>
            <person name="Grigoriev I.V."/>
            <person name="Stajich J.E."/>
            <person name="Kennedy P.G."/>
        </authorList>
    </citation>
    <scope>NUCLEOTIDE SEQUENCE</scope>
    <source>
        <strain evidence="1">MN1</strain>
    </source>
</reference>
<keyword evidence="2" id="KW-1185">Reference proteome</keyword>
<accession>A0A9P7EPX5</accession>
<name>A0A9P7EPX5_9AGAM</name>
<comment type="caution">
    <text evidence="1">The sequence shown here is derived from an EMBL/GenBank/DDBJ whole genome shotgun (WGS) entry which is preliminary data.</text>
</comment>
<organism evidence="1 2">
    <name type="scientific">Suillus subaureus</name>
    <dbReference type="NCBI Taxonomy" id="48587"/>
    <lineage>
        <taxon>Eukaryota</taxon>
        <taxon>Fungi</taxon>
        <taxon>Dikarya</taxon>
        <taxon>Basidiomycota</taxon>
        <taxon>Agaricomycotina</taxon>
        <taxon>Agaricomycetes</taxon>
        <taxon>Agaricomycetidae</taxon>
        <taxon>Boletales</taxon>
        <taxon>Suillineae</taxon>
        <taxon>Suillaceae</taxon>
        <taxon>Suillus</taxon>
    </lineage>
</organism>
<gene>
    <name evidence="1" type="ORF">BJ212DRAFT_1258044</name>
</gene>
<evidence type="ECO:0000313" key="1">
    <source>
        <dbReference type="EMBL" id="KAG1827434.1"/>
    </source>
</evidence>
<protein>
    <submittedName>
        <fullName evidence="1">Uncharacterized protein</fullName>
    </submittedName>
</protein>
<dbReference type="AlphaFoldDB" id="A0A9P7EPX5"/>
<dbReference type="GeneID" id="64623926"/>
<dbReference type="OrthoDB" id="3232986at2759"/>
<dbReference type="EMBL" id="JABBWG010000001">
    <property type="protein sequence ID" value="KAG1827434.1"/>
    <property type="molecule type" value="Genomic_DNA"/>
</dbReference>
<dbReference type="InterPro" id="IPR041078">
    <property type="entry name" value="Plavaka"/>
</dbReference>
<proteinExistence type="predicted"/>
<dbReference type="Pfam" id="PF18759">
    <property type="entry name" value="Plavaka"/>
    <property type="match status" value="1"/>
</dbReference>